<evidence type="ECO:0000313" key="2">
    <source>
        <dbReference type="Proteomes" id="UP000061974"/>
    </source>
</evidence>
<reference evidence="1 2" key="3">
    <citation type="journal article" date="2016" name="Genome Announc.">
        <title>Fully Closed Genome Sequences of Five Type Strains of the Genus Cronobacter and One Cronobacter sakazakii Strain.</title>
        <authorList>
            <person name="Moine D."/>
            <person name="Kassam M."/>
            <person name="Baert L."/>
            <person name="Tang Y."/>
            <person name="Barretto C."/>
            <person name="Ngom Bru C."/>
            <person name="Klijn A."/>
            <person name="Descombes P."/>
        </authorList>
    </citation>
    <scope>NUCLEOTIDE SEQUENCE [LARGE SCALE GENOMIC DNA]</scope>
    <source>
        <strain evidence="1 2">NCTC 9529</strain>
    </source>
</reference>
<dbReference type="AlphaFoldDB" id="A0AAC8VRX6"/>
<protein>
    <submittedName>
        <fullName evidence="1">Uncharacterized protein</fullName>
    </submittedName>
</protein>
<reference evidence="2" key="1">
    <citation type="submission" date="2015-07" db="EMBL/GenBank/DDBJ databases">
        <authorList>
            <person name="Moine D."/>
            <person name="Kassam M."/>
        </authorList>
    </citation>
    <scope>NUCLEOTIDE SEQUENCE [LARGE SCALE GENOMIC DNA]</scope>
    <source>
        <strain evidence="2">NCTC 9529</strain>
    </source>
</reference>
<dbReference type="KEGG" id="cui:AFK65_14960"/>
<organism evidence="1 2">
    <name type="scientific">Cronobacter universalis NCTC 9529</name>
    <dbReference type="NCBI Taxonomy" id="1074000"/>
    <lineage>
        <taxon>Bacteria</taxon>
        <taxon>Pseudomonadati</taxon>
        <taxon>Pseudomonadota</taxon>
        <taxon>Gammaproteobacteria</taxon>
        <taxon>Enterobacterales</taxon>
        <taxon>Enterobacteriaceae</taxon>
        <taxon>Cronobacter</taxon>
    </lineage>
</organism>
<dbReference type="EMBL" id="CP012257">
    <property type="protein sequence ID" value="ALB55901.1"/>
    <property type="molecule type" value="Genomic_DNA"/>
</dbReference>
<accession>A0AAC8VRX6</accession>
<proteinExistence type="predicted"/>
<evidence type="ECO:0000313" key="1">
    <source>
        <dbReference type="EMBL" id="ALB55901.1"/>
    </source>
</evidence>
<gene>
    <name evidence="1" type="ORF">AFK65_14960</name>
</gene>
<sequence length="67" mass="7226">MAGIGILRGLLVGVLLCSAHSSLIELFLSEGHLTAEHRYTKSPPLTYEAFLPAQKQKPLSGAEGFFI</sequence>
<reference evidence="2" key="2">
    <citation type="submission" date="2015-09" db="EMBL/GenBank/DDBJ databases">
        <title>Cronobacter genome sequencing and assembly.</title>
        <authorList>
            <person name="Descombes P."/>
            <person name="Baert L."/>
            <person name="Ngom-Bru C."/>
            <person name="Barretto C."/>
        </authorList>
    </citation>
    <scope>NUCLEOTIDE SEQUENCE [LARGE SCALE GENOMIC DNA]</scope>
    <source>
        <strain evidence="2">NCTC 9529</strain>
    </source>
</reference>
<name>A0AAC8VRX6_9ENTR</name>
<dbReference type="Proteomes" id="UP000061974">
    <property type="component" value="Chromosome"/>
</dbReference>